<proteinExistence type="predicted"/>
<gene>
    <name evidence="1" type="ORF">VNO80_00306</name>
</gene>
<dbReference type="AlphaFoldDB" id="A0AAN9P3W6"/>
<organism evidence="1 2">
    <name type="scientific">Phaseolus coccineus</name>
    <name type="common">Scarlet runner bean</name>
    <name type="synonym">Phaseolus multiflorus</name>
    <dbReference type="NCBI Taxonomy" id="3886"/>
    <lineage>
        <taxon>Eukaryota</taxon>
        <taxon>Viridiplantae</taxon>
        <taxon>Streptophyta</taxon>
        <taxon>Embryophyta</taxon>
        <taxon>Tracheophyta</taxon>
        <taxon>Spermatophyta</taxon>
        <taxon>Magnoliopsida</taxon>
        <taxon>eudicotyledons</taxon>
        <taxon>Gunneridae</taxon>
        <taxon>Pentapetalae</taxon>
        <taxon>rosids</taxon>
        <taxon>fabids</taxon>
        <taxon>Fabales</taxon>
        <taxon>Fabaceae</taxon>
        <taxon>Papilionoideae</taxon>
        <taxon>50 kb inversion clade</taxon>
        <taxon>NPAAA clade</taxon>
        <taxon>indigoferoid/millettioid clade</taxon>
        <taxon>Phaseoleae</taxon>
        <taxon>Phaseolus</taxon>
    </lineage>
</organism>
<name>A0AAN9P3W6_PHACN</name>
<protein>
    <submittedName>
        <fullName evidence="1">Uncharacterized protein</fullName>
    </submittedName>
</protein>
<accession>A0AAN9P3W6</accession>
<keyword evidence="2" id="KW-1185">Reference proteome</keyword>
<comment type="caution">
    <text evidence="1">The sequence shown here is derived from an EMBL/GenBank/DDBJ whole genome shotgun (WGS) entry which is preliminary data.</text>
</comment>
<dbReference type="Proteomes" id="UP001374584">
    <property type="component" value="Unassembled WGS sequence"/>
</dbReference>
<evidence type="ECO:0000313" key="1">
    <source>
        <dbReference type="EMBL" id="KAK7381759.1"/>
    </source>
</evidence>
<sequence>MHILLFNNDLENKSQLLILIDATLEAAPNPFSKARDTQQKPTWKLNAAHKHGVVLRPPCESTTVHAPCGLLLPTVFACKIPHAAANAAVMIFLNSQRS</sequence>
<reference evidence="1 2" key="1">
    <citation type="submission" date="2024-01" db="EMBL/GenBank/DDBJ databases">
        <title>The genomes of 5 underutilized Papilionoideae crops provide insights into root nodulation and disease resistanc.</title>
        <authorList>
            <person name="Jiang F."/>
        </authorList>
    </citation>
    <scope>NUCLEOTIDE SEQUENCE [LARGE SCALE GENOMIC DNA]</scope>
    <source>
        <strain evidence="1">JINMINGXINNONG_FW02</strain>
        <tissue evidence="1">Leaves</tissue>
    </source>
</reference>
<dbReference type="EMBL" id="JAYMYR010000001">
    <property type="protein sequence ID" value="KAK7381759.1"/>
    <property type="molecule type" value="Genomic_DNA"/>
</dbReference>
<evidence type="ECO:0000313" key="2">
    <source>
        <dbReference type="Proteomes" id="UP001374584"/>
    </source>
</evidence>